<gene>
    <name evidence="2" type="ORF">SAMN05216490_1428</name>
</gene>
<dbReference type="OrthoDB" id="9793216at2"/>
<evidence type="ECO:0000313" key="2">
    <source>
        <dbReference type="EMBL" id="SDS58945.1"/>
    </source>
</evidence>
<evidence type="ECO:0000313" key="3">
    <source>
        <dbReference type="Proteomes" id="UP000199679"/>
    </source>
</evidence>
<dbReference type="Proteomes" id="UP000199679">
    <property type="component" value="Chromosome I"/>
</dbReference>
<evidence type="ECO:0000259" key="1">
    <source>
        <dbReference type="Pfam" id="PF12867"/>
    </source>
</evidence>
<keyword evidence="3" id="KW-1185">Reference proteome</keyword>
<feature type="domain" description="DinB-like" evidence="1">
    <location>
        <begin position="31"/>
        <end position="167"/>
    </location>
</feature>
<dbReference type="Gene3D" id="1.20.120.450">
    <property type="entry name" value="dinb family like domain"/>
    <property type="match status" value="1"/>
</dbReference>
<accession>A0A1H1TF46</accession>
<dbReference type="SUPFAM" id="SSF109854">
    <property type="entry name" value="DinB/YfiT-like putative metalloenzymes"/>
    <property type="match status" value="1"/>
</dbReference>
<dbReference type="Pfam" id="PF12867">
    <property type="entry name" value="DinB_2"/>
    <property type="match status" value="1"/>
</dbReference>
<name>A0A1H1TF46_MUCMA</name>
<protein>
    <submittedName>
        <fullName evidence="2">DinB superfamily protein</fullName>
    </submittedName>
</protein>
<dbReference type="RefSeq" id="WP_091370704.1">
    <property type="nucleotide sequence ID" value="NZ_LT629740.1"/>
</dbReference>
<sequence length="174" mass="20165">MIRIGRPNSDDAPAWYGYFFDLAPGDDLLEALENSKQYTLELISTIPAEKEDFAYAEGKWTIKQAFIHLADEERYYAYKAFCYSRQTNVHLEIPMGENYAKDFNVSKRSFTNITDDYLAVRNATITLFKGMSNEMLDFKNFPVTPTYTARSLGWFTVGHNLHHCKLIKEKYLGQ</sequence>
<dbReference type="InterPro" id="IPR024775">
    <property type="entry name" value="DinB-like"/>
</dbReference>
<proteinExistence type="predicted"/>
<dbReference type="EMBL" id="LT629740">
    <property type="protein sequence ID" value="SDS58945.1"/>
    <property type="molecule type" value="Genomic_DNA"/>
</dbReference>
<dbReference type="InterPro" id="IPR034660">
    <property type="entry name" value="DinB/YfiT-like"/>
</dbReference>
<dbReference type="AlphaFoldDB" id="A0A1H1TF46"/>
<dbReference type="STRING" id="652787.SAMN05216490_1428"/>
<organism evidence="2 3">
    <name type="scientific">Mucilaginibacter mallensis</name>
    <dbReference type="NCBI Taxonomy" id="652787"/>
    <lineage>
        <taxon>Bacteria</taxon>
        <taxon>Pseudomonadati</taxon>
        <taxon>Bacteroidota</taxon>
        <taxon>Sphingobacteriia</taxon>
        <taxon>Sphingobacteriales</taxon>
        <taxon>Sphingobacteriaceae</taxon>
        <taxon>Mucilaginibacter</taxon>
    </lineage>
</organism>
<reference evidence="2 3" key="1">
    <citation type="submission" date="2016-10" db="EMBL/GenBank/DDBJ databases">
        <authorList>
            <person name="de Groot N.N."/>
        </authorList>
    </citation>
    <scope>NUCLEOTIDE SEQUENCE [LARGE SCALE GENOMIC DNA]</scope>
    <source>
        <strain evidence="2 3">MP1X4</strain>
    </source>
</reference>